<dbReference type="Gene3D" id="3.90.75.20">
    <property type="match status" value="1"/>
</dbReference>
<keyword evidence="2" id="KW-0540">Nuclease</keyword>
<dbReference type="SUPFAM" id="SSF54060">
    <property type="entry name" value="His-Me finger endonucleases"/>
    <property type="match status" value="1"/>
</dbReference>
<organism evidence="2 3">
    <name type="scientific">Candidatus Desulfosporosinus infrequens</name>
    <dbReference type="NCBI Taxonomy" id="2043169"/>
    <lineage>
        <taxon>Bacteria</taxon>
        <taxon>Bacillati</taxon>
        <taxon>Bacillota</taxon>
        <taxon>Clostridia</taxon>
        <taxon>Eubacteriales</taxon>
        <taxon>Desulfitobacteriaceae</taxon>
        <taxon>Desulfosporosinus</taxon>
    </lineage>
</organism>
<reference evidence="3" key="1">
    <citation type="submission" date="2018-02" db="EMBL/GenBank/DDBJ databases">
        <authorList>
            <person name="Hausmann B."/>
        </authorList>
    </citation>
    <scope>NUCLEOTIDE SEQUENCE [LARGE SCALE GENOMIC DNA]</scope>
    <source>
        <strain evidence="3">Peat soil MAG SbF1</strain>
    </source>
</reference>
<dbReference type="GO" id="GO:0003677">
    <property type="term" value="F:DNA binding"/>
    <property type="evidence" value="ECO:0007669"/>
    <property type="project" value="InterPro"/>
</dbReference>
<evidence type="ECO:0000259" key="1">
    <source>
        <dbReference type="Pfam" id="PF13392"/>
    </source>
</evidence>
<evidence type="ECO:0000313" key="2">
    <source>
        <dbReference type="EMBL" id="SPF51173.1"/>
    </source>
</evidence>
<dbReference type="Pfam" id="PF13392">
    <property type="entry name" value="HNH_3"/>
    <property type="match status" value="1"/>
</dbReference>
<protein>
    <submittedName>
        <fullName evidence="2">HNH endonuclease family protein</fullName>
    </submittedName>
</protein>
<dbReference type="OrthoDB" id="552713at2"/>
<dbReference type="InterPro" id="IPR016177">
    <property type="entry name" value="DNA-bd_dom_sf"/>
</dbReference>
<feature type="domain" description="HNH nuclease" evidence="1">
    <location>
        <begin position="78"/>
        <end position="109"/>
    </location>
</feature>
<dbReference type="Proteomes" id="UP000238916">
    <property type="component" value="Unassembled WGS sequence"/>
</dbReference>
<accession>A0A2U3LGZ8</accession>
<sequence>MKNRFEFRGDKVAIFLDREDGSVMETLIDREDLEIAQKGGAKWHALWSEGTSSFYAISNVSISEGLKPKRLHRLITNCPDDLVVDHVDHDTLNNTKGNLRNVTHSVNMQNRKAECKTNSGFRGVSWRKSSKKWRAYLMINRKQIGLGVYKELEQAVKVVQEAGAKLMSNYIN</sequence>
<name>A0A2U3LGZ8_9FIRM</name>
<keyword evidence="2" id="KW-0378">Hydrolase</keyword>
<dbReference type="SUPFAM" id="SSF54171">
    <property type="entry name" value="DNA-binding domain"/>
    <property type="match status" value="1"/>
</dbReference>
<proteinExistence type="predicted"/>
<gene>
    <name evidence="2" type="ORF">SBF1_50057</name>
</gene>
<evidence type="ECO:0000313" key="3">
    <source>
        <dbReference type="Proteomes" id="UP000238916"/>
    </source>
</evidence>
<dbReference type="AlphaFoldDB" id="A0A2U3LGZ8"/>
<keyword evidence="2" id="KW-0255">Endonuclease</keyword>
<dbReference type="GO" id="GO:0004519">
    <property type="term" value="F:endonuclease activity"/>
    <property type="evidence" value="ECO:0007669"/>
    <property type="project" value="UniProtKB-KW"/>
</dbReference>
<dbReference type="EMBL" id="OMOF01000445">
    <property type="protein sequence ID" value="SPF51173.1"/>
    <property type="molecule type" value="Genomic_DNA"/>
</dbReference>
<dbReference type="InterPro" id="IPR044925">
    <property type="entry name" value="His-Me_finger_sf"/>
</dbReference>
<dbReference type="InterPro" id="IPR003615">
    <property type="entry name" value="HNH_nuc"/>
</dbReference>